<comment type="subcellular location">
    <subcellularLocation>
        <location evidence="1">Membrane</location>
        <topology evidence="1">Single-pass membrane protein</topology>
    </subcellularLocation>
</comment>
<keyword evidence="10" id="KW-0614">Plasmid</keyword>
<geneLocation type="plasmid" evidence="10 11">
    <name>pTT6-2</name>
</geneLocation>
<accession>A0ABX7BMN4</accession>
<feature type="transmembrane region" description="Helical" evidence="8">
    <location>
        <begin position="35"/>
        <end position="57"/>
    </location>
</feature>
<evidence type="ECO:0000256" key="8">
    <source>
        <dbReference type="SAM" id="Phobius"/>
    </source>
</evidence>
<evidence type="ECO:0000256" key="4">
    <source>
        <dbReference type="ARBA" id="ARBA00022692"/>
    </source>
</evidence>
<evidence type="ECO:0000256" key="1">
    <source>
        <dbReference type="ARBA" id="ARBA00004167"/>
    </source>
</evidence>
<evidence type="ECO:0000256" key="3">
    <source>
        <dbReference type="ARBA" id="ARBA00022448"/>
    </source>
</evidence>
<gene>
    <name evidence="10" type="ORF">IGS68_32205</name>
</gene>
<evidence type="ECO:0000259" key="9">
    <source>
        <dbReference type="Pfam" id="PF26002"/>
    </source>
</evidence>
<evidence type="ECO:0000256" key="7">
    <source>
        <dbReference type="SAM" id="Coils"/>
    </source>
</evidence>
<keyword evidence="4 8" id="KW-0812">Transmembrane</keyword>
<evidence type="ECO:0000313" key="10">
    <source>
        <dbReference type="EMBL" id="QQP93678.1"/>
    </source>
</evidence>
<keyword evidence="7" id="KW-0175">Coiled coil</keyword>
<evidence type="ECO:0000256" key="5">
    <source>
        <dbReference type="ARBA" id="ARBA00022989"/>
    </source>
</evidence>
<proteinExistence type="inferred from homology"/>
<dbReference type="EMBL" id="CP067422">
    <property type="protein sequence ID" value="QQP93678.1"/>
    <property type="molecule type" value="Genomic_DNA"/>
</dbReference>
<evidence type="ECO:0000256" key="2">
    <source>
        <dbReference type="ARBA" id="ARBA00009477"/>
    </source>
</evidence>
<dbReference type="PROSITE" id="PS00543">
    <property type="entry name" value="HLYD_FAMILY"/>
    <property type="match status" value="1"/>
</dbReference>
<dbReference type="Pfam" id="PF26002">
    <property type="entry name" value="Beta-barrel_AprE"/>
    <property type="match status" value="1"/>
</dbReference>
<keyword evidence="11" id="KW-1185">Reference proteome</keyword>
<dbReference type="RefSeq" id="WP_201083419.1">
    <property type="nucleotide sequence ID" value="NZ_CP067422.1"/>
</dbReference>
<evidence type="ECO:0000313" key="11">
    <source>
        <dbReference type="Proteomes" id="UP000595197"/>
    </source>
</evidence>
<dbReference type="Proteomes" id="UP000595197">
    <property type="component" value="Plasmid pTT6-2"/>
</dbReference>
<keyword evidence="3" id="KW-0813">Transport</keyword>
<dbReference type="PANTHER" id="PTHR30386">
    <property type="entry name" value="MEMBRANE FUSION SUBUNIT OF EMRAB-TOLC MULTIDRUG EFFLUX PUMP"/>
    <property type="match status" value="1"/>
</dbReference>
<organism evidence="10 11">
    <name type="scientific">Skermanella cutis</name>
    <dbReference type="NCBI Taxonomy" id="2775420"/>
    <lineage>
        <taxon>Bacteria</taxon>
        <taxon>Pseudomonadati</taxon>
        <taxon>Pseudomonadota</taxon>
        <taxon>Alphaproteobacteria</taxon>
        <taxon>Rhodospirillales</taxon>
        <taxon>Azospirillaceae</taxon>
        <taxon>Skermanella</taxon>
    </lineage>
</organism>
<dbReference type="InterPro" id="IPR006144">
    <property type="entry name" value="Secretion_HlyD_CS"/>
</dbReference>
<name>A0ABX7BMN4_9PROT</name>
<dbReference type="InterPro" id="IPR058982">
    <property type="entry name" value="Beta-barrel_AprE"/>
</dbReference>
<reference evidence="10" key="1">
    <citation type="submission" date="2021-02" db="EMBL/GenBank/DDBJ databases">
        <title>Skermanella TT6 skin isolate.</title>
        <authorList>
            <person name="Lee K."/>
            <person name="Ganzorig M."/>
        </authorList>
    </citation>
    <scope>NUCLEOTIDE SEQUENCE</scope>
    <source>
        <strain evidence="10">TT6</strain>
    </source>
</reference>
<keyword evidence="6 8" id="KW-0472">Membrane</keyword>
<protein>
    <submittedName>
        <fullName evidence="10">HlyD family efflux transporter periplasmic adaptor subunit</fullName>
    </submittedName>
</protein>
<feature type="coiled-coil region" evidence="7">
    <location>
        <begin position="135"/>
        <end position="279"/>
    </location>
</feature>
<comment type="similarity">
    <text evidence="2">Belongs to the membrane fusion protein (MFP) (TC 8.A.1) family.</text>
</comment>
<dbReference type="PRINTS" id="PR01490">
    <property type="entry name" value="RTXTOXIND"/>
</dbReference>
<feature type="domain" description="AprE-like beta-barrel" evidence="9">
    <location>
        <begin position="343"/>
        <end position="432"/>
    </location>
</feature>
<sequence length="454" mass="50828">MATKKSRPVRIDTIASGKLRHPIQAGKLLSSAPNVIMHGPAYLMVVSAFAMLIYSLFASKDILVMAPLTLQRQAVSVQAVGGGLIEALEVGPNSPLSAGDPIVTIQEKIRAASTPEQEAIQRQIDDLQLQERDSLKEYEFRSNQLELDRRNLSQRRSTEQAAIDNRIRQIEIQVQTAQRTRAGIEEDLSDARHDLAGKQELFANRDIARIELQRAQSRVSDLQRAANNAEAEIQNIRLALETARGERRQIAETYSQERLDNEIRNVRQARERDQKLIAEKVLELNNRLLQSRTLVPGVRYEGDKAYYASLEDGIVTAVHVQRGAIVNAGTPMITIVRNAAPLEAQVFVQNRDIGKIRRGQKVQVKYFAYPYQEYGIQDGVIADIGTRPGAEPENRSRYLVTVALERETIAARAGTPKALEIGLEGVAEIKTGEKRFIELFFAPASRFFQGREEE</sequence>
<dbReference type="Gene3D" id="2.40.30.170">
    <property type="match status" value="1"/>
</dbReference>
<evidence type="ECO:0000256" key="6">
    <source>
        <dbReference type="ARBA" id="ARBA00023136"/>
    </source>
</evidence>
<dbReference type="PANTHER" id="PTHR30386:SF28">
    <property type="entry name" value="EXPORTED PROTEIN"/>
    <property type="match status" value="1"/>
</dbReference>
<keyword evidence="5 8" id="KW-1133">Transmembrane helix</keyword>
<dbReference type="InterPro" id="IPR050739">
    <property type="entry name" value="MFP"/>
</dbReference>